<dbReference type="RefSeq" id="WP_192362496.1">
    <property type="nucleotide sequence ID" value="NZ_CP119182.1"/>
</dbReference>
<reference evidence="3" key="1">
    <citation type="submission" date="2020-09" db="EMBL/GenBank/DDBJ databases">
        <title>Streptomyces canutascabiei sp. nov., which causes potato common scab and is distributed across the world.</title>
        <authorList>
            <person name="Nguyen H.P."/>
            <person name="Weisberg A.J."/>
            <person name="Chang J.H."/>
            <person name="Clarke C.R."/>
        </authorList>
    </citation>
    <scope>NUCLEOTIDE SEQUENCE</scope>
    <source>
        <strain evidence="3">ID-01-6.2a</strain>
    </source>
</reference>
<feature type="region of interest" description="Disordered" evidence="1">
    <location>
        <begin position="125"/>
        <end position="200"/>
    </location>
</feature>
<feature type="transmembrane region" description="Helical" evidence="2">
    <location>
        <begin position="101"/>
        <end position="121"/>
    </location>
</feature>
<keyword evidence="2" id="KW-0812">Transmembrane</keyword>
<proteinExistence type="predicted"/>
<dbReference type="InterPro" id="IPR021235">
    <property type="entry name" value="DUF2637"/>
</dbReference>
<evidence type="ECO:0000256" key="1">
    <source>
        <dbReference type="SAM" id="MobiDB-lite"/>
    </source>
</evidence>
<feature type="transmembrane region" description="Helical" evidence="2">
    <location>
        <begin position="75"/>
        <end position="95"/>
    </location>
</feature>
<protein>
    <submittedName>
        <fullName evidence="3">DUF2637 domain-containing protein</fullName>
    </submittedName>
</protein>
<evidence type="ECO:0000313" key="4">
    <source>
        <dbReference type="Proteomes" id="UP000661025"/>
    </source>
</evidence>
<dbReference type="EMBL" id="JACYXT010000009">
    <property type="protein sequence ID" value="MBD9725791.1"/>
    <property type="molecule type" value="Genomic_DNA"/>
</dbReference>
<dbReference type="Pfam" id="PF10935">
    <property type="entry name" value="DUF2637"/>
    <property type="match status" value="1"/>
</dbReference>
<name>A0A927L499_9ACTN</name>
<gene>
    <name evidence="3" type="ORF">IHE70_21690</name>
</gene>
<evidence type="ECO:0000313" key="3">
    <source>
        <dbReference type="EMBL" id="MBD9725791.1"/>
    </source>
</evidence>
<evidence type="ECO:0000256" key="2">
    <source>
        <dbReference type="SAM" id="Phobius"/>
    </source>
</evidence>
<keyword evidence="2" id="KW-0472">Membrane</keyword>
<accession>A0A927L499</accession>
<dbReference type="GeneID" id="79931713"/>
<feature type="compositionally biased region" description="Pro residues" evidence="1">
    <location>
        <begin position="164"/>
        <end position="174"/>
    </location>
</feature>
<keyword evidence="2" id="KW-1133">Transmembrane helix</keyword>
<dbReference type="Proteomes" id="UP000661025">
    <property type="component" value="Unassembled WGS sequence"/>
</dbReference>
<feature type="compositionally biased region" description="Polar residues" evidence="1">
    <location>
        <begin position="125"/>
        <end position="139"/>
    </location>
</feature>
<sequence length="249" mass="25894">MRAQLTRLDAVIIQAVIAGALSFSHLHDLAEAAGQGGWKAWAYPISVDLLLVAAWRKMREQQRAGQPAGAPRLWFLVALAASLGANVATAGLLDLDHVPAWLRVVVAGWPAVAFFGGTLLAHTPNHPQDSPAAPTSSTRGPHDEPPSAPAAVDMADRDALPEPSTVPAPTPAPEPTTKEPATTAEPVDPTLDRAPTPVPAVALPPALVDRVRALADEHHSATGHPPDPDAVRARLGLPPSMTASIAAHL</sequence>
<organism evidence="3 4">
    <name type="scientific">Streptomyces caniscabiei</name>
    <dbReference type="NCBI Taxonomy" id="2746961"/>
    <lineage>
        <taxon>Bacteria</taxon>
        <taxon>Bacillati</taxon>
        <taxon>Actinomycetota</taxon>
        <taxon>Actinomycetes</taxon>
        <taxon>Kitasatosporales</taxon>
        <taxon>Streptomycetaceae</taxon>
        <taxon>Streptomyces</taxon>
    </lineage>
</organism>
<comment type="caution">
    <text evidence="3">The sequence shown here is derived from an EMBL/GenBank/DDBJ whole genome shotgun (WGS) entry which is preliminary data.</text>
</comment>
<dbReference type="AlphaFoldDB" id="A0A927L499"/>